<evidence type="ECO:0000259" key="4">
    <source>
        <dbReference type="Pfam" id="PF24894"/>
    </source>
</evidence>
<dbReference type="InterPro" id="IPR011832">
    <property type="entry name" value="GlgDAde_trans"/>
</dbReference>
<keyword evidence="5" id="KW-0808">Transferase</keyword>
<protein>
    <submittedName>
        <fullName evidence="5">Glucose-1-phosphate adenylyltransferase subunit GlgD</fullName>
        <ecNumber evidence="5">2.7.7.27</ecNumber>
    </submittedName>
</protein>
<dbReference type="SUPFAM" id="SSF51161">
    <property type="entry name" value="Trimeric LpxA-like enzymes"/>
    <property type="match status" value="1"/>
</dbReference>
<dbReference type="InterPro" id="IPR029044">
    <property type="entry name" value="Nucleotide-diphossugar_trans"/>
</dbReference>
<reference evidence="5" key="1">
    <citation type="submission" date="2020-08" db="EMBL/GenBank/DDBJ databases">
        <title>Genome public.</title>
        <authorList>
            <person name="Liu C."/>
            <person name="Sun Q."/>
        </authorList>
    </citation>
    <scope>NUCLEOTIDE SEQUENCE</scope>
    <source>
        <strain evidence="5">NSJ-28</strain>
    </source>
</reference>
<dbReference type="InterPro" id="IPR005835">
    <property type="entry name" value="NTP_transferase_dom"/>
</dbReference>
<dbReference type="NCBIfam" id="TIGR02092">
    <property type="entry name" value="glgD"/>
    <property type="match status" value="1"/>
</dbReference>
<dbReference type="InterPro" id="IPR011831">
    <property type="entry name" value="ADP-Glc_PPase"/>
</dbReference>
<dbReference type="SUPFAM" id="SSF53448">
    <property type="entry name" value="Nucleotide-diphospho-sugar transferases"/>
    <property type="match status" value="1"/>
</dbReference>
<name>A0A923LSG6_9FIRM</name>
<keyword evidence="5" id="KW-0548">Nucleotidyltransferase</keyword>
<dbReference type="AlphaFoldDB" id="A0A923LSG6"/>
<dbReference type="RefSeq" id="WP_107631494.1">
    <property type="nucleotide sequence ID" value="NZ_JACOPL010000002.1"/>
</dbReference>
<keyword evidence="2" id="KW-0320">Glycogen biosynthesis</keyword>
<evidence type="ECO:0000256" key="1">
    <source>
        <dbReference type="ARBA" id="ARBA00010443"/>
    </source>
</evidence>
<dbReference type="InterPro" id="IPR011004">
    <property type="entry name" value="Trimer_LpxA-like_sf"/>
</dbReference>
<gene>
    <name evidence="5" type="primary">glgD</name>
    <name evidence="5" type="ORF">H8S45_02975</name>
</gene>
<dbReference type="EC" id="2.7.7.27" evidence="5"/>
<evidence type="ECO:0000259" key="3">
    <source>
        <dbReference type="Pfam" id="PF00483"/>
    </source>
</evidence>
<dbReference type="Gene3D" id="3.90.550.10">
    <property type="entry name" value="Spore Coat Polysaccharide Biosynthesis Protein SpsA, Chain A"/>
    <property type="match status" value="1"/>
</dbReference>
<proteinExistence type="inferred from homology"/>
<organism evidence="5 6">
    <name type="scientific">Agathobaculum faecis</name>
    <dbReference type="NCBI Taxonomy" id="2763013"/>
    <lineage>
        <taxon>Bacteria</taxon>
        <taxon>Bacillati</taxon>
        <taxon>Bacillota</taxon>
        <taxon>Clostridia</taxon>
        <taxon>Eubacteriales</taxon>
        <taxon>Butyricicoccaceae</taxon>
        <taxon>Agathobaculum</taxon>
    </lineage>
</organism>
<dbReference type="CDD" id="cd02508">
    <property type="entry name" value="ADP_Glucose_PP"/>
    <property type="match status" value="1"/>
</dbReference>
<dbReference type="Pfam" id="PF24894">
    <property type="entry name" value="Hexapep_GlmU"/>
    <property type="match status" value="1"/>
</dbReference>
<dbReference type="InterPro" id="IPR056818">
    <property type="entry name" value="GlmU/GlgC-like_hexapep"/>
</dbReference>
<dbReference type="GO" id="GO:0005978">
    <property type="term" value="P:glycogen biosynthetic process"/>
    <property type="evidence" value="ECO:0007669"/>
    <property type="project" value="UniProtKB-KW"/>
</dbReference>
<dbReference type="Gene3D" id="2.160.10.10">
    <property type="entry name" value="Hexapeptide repeat proteins"/>
    <property type="match status" value="1"/>
</dbReference>
<dbReference type="PANTHER" id="PTHR43523:SF6">
    <property type="entry name" value="GLYCOGEN BIOSYNTHESIS PROTEIN GLGD"/>
    <property type="match status" value="1"/>
</dbReference>
<accession>A0A923LSG6</accession>
<feature type="domain" description="Nucleotidyl transferase" evidence="3">
    <location>
        <begin position="18"/>
        <end position="174"/>
    </location>
</feature>
<sequence length="376" mass="42511">MMNSVLGIIIAFDNDNDLREITEHRTVGAVQWGGRYRIIDFMLSNMVNSGIYRIGVLMKDKYQSLIDHISNAKDWDLSRKNSGVTLLPPYSYARKASPLVTGEYRGKIDALAGAVDFLQKNKADYVVVADGDIVANVPLDDVLDRHIKSGADLTMVCTKKQKDSPYATYVELNRKKEAVDIRVGDSNEGKCKHTSLGIYVMSRQYLIHMLSDCVTHNCIHFEREFLTRAQMDGTVAGYLFNEYAVKIEDTFDYFRSNMDMLDKEVRDEVFLRTRPILTRIKDEAPAYYGDKAEVEDSLIADGCTIEGYVKNCILFRDVVIEKGAKVEDCIIMEGGRILSDASLRHVITDRNVIVRNGRTMMGHENYPITIAKNATV</sequence>
<dbReference type="CDD" id="cd04651">
    <property type="entry name" value="LbH_G1P_AT_C"/>
    <property type="match status" value="1"/>
</dbReference>
<comment type="similarity">
    <text evidence="1">Belongs to the bacterial/plant glucose-1-phosphate adenylyltransferase family.</text>
</comment>
<evidence type="ECO:0000313" key="6">
    <source>
        <dbReference type="Proteomes" id="UP000606499"/>
    </source>
</evidence>
<feature type="domain" description="Glucose-1-phosphate adenylyltransferase/Bifunctional protein GlmU-like C-terminal hexapeptide" evidence="4">
    <location>
        <begin position="290"/>
        <end position="359"/>
    </location>
</feature>
<dbReference type="GO" id="GO:0008878">
    <property type="term" value="F:glucose-1-phosphate adenylyltransferase activity"/>
    <property type="evidence" value="ECO:0007669"/>
    <property type="project" value="UniProtKB-EC"/>
</dbReference>
<evidence type="ECO:0000313" key="5">
    <source>
        <dbReference type="EMBL" id="MBC5724433.1"/>
    </source>
</evidence>
<keyword evidence="6" id="KW-1185">Reference proteome</keyword>
<dbReference type="EMBL" id="JACOPL010000002">
    <property type="protein sequence ID" value="MBC5724433.1"/>
    <property type="molecule type" value="Genomic_DNA"/>
</dbReference>
<dbReference type="PANTHER" id="PTHR43523">
    <property type="entry name" value="GLUCOSE-1-PHOSPHATE ADENYLYLTRANSFERASE-RELATED"/>
    <property type="match status" value="1"/>
</dbReference>
<comment type="caution">
    <text evidence="5">The sequence shown here is derived from an EMBL/GenBank/DDBJ whole genome shotgun (WGS) entry which is preliminary data.</text>
</comment>
<dbReference type="Pfam" id="PF00483">
    <property type="entry name" value="NTP_transferase"/>
    <property type="match status" value="1"/>
</dbReference>
<dbReference type="Proteomes" id="UP000606499">
    <property type="component" value="Unassembled WGS sequence"/>
</dbReference>
<evidence type="ECO:0000256" key="2">
    <source>
        <dbReference type="ARBA" id="ARBA00023056"/>
    </source>
</evidence>